<evidence type="ECO:0000313" key="7">
    <source>
        <dbReference type="RefSeq" id="XP_031569681.1"/>
    </source>
</evidence>
<protein>
    <submittedName>
        <fullName evidence="7">DENN domain-containing protein 1A-like</fullName>
    </submittedName>
</protein>
<dbReference type="Gene3D" id="3.30.450.200">
    <property type="match status" value="1"/>
</dbReference>
<dbReference type="GO" id="GO:0032456">
    <property type="term" value="P:endocytic recycling"/>
    <property type="evidence" value="ECO:0007669"/>
    <property type="project" value="TreeGrafter"/>
</dbReference>
<dbReference type="GO" id="GO:0030136">
    <property type="term" value="C:clathrin-coated vesicle"/>
    <property type="evidence" value="ECO:0007669"/>
    <property type="project" value="UniProtKB-SubCell"/>
</dbReference>
<feature type="compositionally biased region" description="Low complexity" evidence="4">
    <location>
        <begin position="699"/>
        <end position="710"/>
    </location>
</feature>
<dbReference type="InterPro" id="IPR043153">
    <property type="entry name" value="DENN_C"/>
</dbReference>
<dbReference type="Pfam" id="PF03455">
    <property type="entry name" value="dDENN"/>
    <property type="match status" value="1"/>
</dbReference>
<dbReference type="OrthoDB" id="206724at2759"/>
<evidence type="ECO:0000256" key="2">
    <source>
        <dbReference type="ARBA" id="ARBA00022658"/>
    </source>
</evidence>
<dbReference type="Proteomes" id="UP000515163">
    <property type="component" value="Unplaced"/>
</dbReference>
<dbReference type="InParanoid" id="A0A6P8IRB3"/>
<reference evidence="7" key="1">
    <citation type="submission" date="2025-08" db="UniProtKB">
        <authorList>
            <consortium name="RefSeq"/>
        </authorList>
    </citation>
    <scope>IDENTIFICATION</scope>
    <source>
        <tissue evidence="7">Tentacle</tissue>
    </source>
</reference>
<dbReference type="FunCoup" id="A0A6P8IRB3">
    <property type="interactions" value="2280"/>
</dbReference>
<proteinExistence type="predicted"/>
<feature type="compositionally biased region" description="Basic and acidic residues" evidence="4">
    <location>
        <begin position="536"/>
        <end position="552"/>
    </location>
</feature>
<name>A0A6P8IRB3_ACTTE</name>
<dbReference type="SMART" id="SM00799">
    <property type="entry name" value="DENN"/>
    <property type="match status" value="1"/>
</dbReference>
<dbReference type="InterPro" id="IPR037516">
    <property type="entry name" value="Tripartite_DENN"/>
</dbReference>
<dbReference type="InterPro" id="IPR005113">
    <property type="entry name" value="uDENN_dom"/>
</dbReference>
<dbReference type="InterPro" id="IPR005112">
    <property type="entry name" value="dDENN_dom"/>
</dbReference>
<dbReference type="GO" id="GO:0006897">
    <property type="term" value="P:endocytosis"/>
    <property type="evidence" value="ECO:0007669"/>
    <property type="project" value="TreeGrafter"/>
</dbReference>
<dbReference type="Pfam" id="PF03456">
    <property type="entry name" value="uDENN"/>
    <property type="match status" value="1"/>
</dbReference>
<evidence type="ECO:0000256" key="3">
    <source>
        <dbReference type="ARBA" id="ARBA00023329"/>
    </source>
</evidence>
<dbReference type="Pfam" id="PF02141">
    <property type="entry name" value="DENN"/>
    <property type="match status" value="1"/>
</dbReference>
<dbReference type="GO" id="GO:0005085">
    <property type="term" value="F:guanyl-nucleotide exchange factor activity"/>
    <property type="evidence" value="ECO:0007669"/>
    <property type="project" value="UniProtKB-KW"/>
</dbReference>
<feature type="region of interest" description="Disordered" evidence="4">
    <location>
        <begin position="485"/>
        <end position="556"/>
    </location>
</feature>
<dbReference type="SMART" id="SM00801">
    <property type="entry name" value="dDENN"/>
    <property type="match status" value="1"/>
</dbReference>
<feature type="compositionally biased region" description="Polar residues" evidence="4">
    <location>
        <begin position="606"/>
        <end position="627"/>
    </location>
</feature>
<dbReference type="PANTHER" id="PTHR13196:SF14">
    <property type="entry name" value="UDENN DOMAIN-CONTAINING PROTEIN"/>
    <property type="match status" value="1"/>
</dbReference>
<feature type="compositionally biased region" description="Polar residues" evidence="4">
    <location>
        <begin position="642"/>
        <end position="663"/>
    </location>
</feature>
<dbReference type="FunFam" id="3.30.450.200:FF:000003">
    <property type="entry name" value="DENN domain containing 1A"/>
    <property type="match status" value="1"/>
</dbReference>
<dbReference type="RefSeq" id="XP_031569681.1">
    <property type="nucleotide sequence ID" value="XM_031713821.1"/>
</dbReference>
<keyword evidence="3" id="KW-0968">Cytoplasmic vesicle</keyword>
<keyword evidence="2" id="KW-0344">Guanine-nucleotide releasing factor</keyword>
<dbReference type="GO" id="GO:0005829">
    <property type="term" value="C:cytosol"/>
    <property type="evidence" value="ECO:0007669"/>
    <property type="project" value="TreeGrafter"/>
</dbReference>
<dbReference type="FunFam" id="3.40.50.11500:FF:000001">
    <property type="entry name" value="Putative DENN domain-containing protein 1A"/>
    <property type="match status" value="1"/>
</dbReference>
<evidence type="ECO:0000313" key="6">
    <source>
        <dbReference type="Proteomes" id="UP000515163"/>
    </source>
</evidence>
<feature type="compositionally biased region" description="Basic residues" evidence="4">
    <location>
        <begin position="487"/>
        <end position="501"/>
    </location>
</feature>
<dbReference type="PROSITE" id="PS50211">
    <property type="entry name" value="DENN"/>
    <property type="match status" value="1"/>
</dbReference>
<dbReference type="InterPro" id="IPR040032">
    <property type="entry name" value="DENND1A/B/C"/>
</dbReference>
<accession>A0A6P8IRB3</accession>
<organism evidence="6 7">
    <name type="scientific">Actinia tenebrosa</name>
    <name type="common">Australian red waratah sea anemone</name>
    <dbReference type="NCBI Taxonomy" id="6105"/>
    <lineage>
        <taxon>Eukaryota</taxon>
        <taxon>Metazoa</taxon>
        <taxon>Cnidaria</taxon>
        <taxon>Anthozoa</taxon>
        <taxon>Hexacorallia</taxon>
        <taxon>Actiniaria</taxon>
        <taxon>Actiniidae</taxon>
        <taxon>Actinia</taxon>
    </lineage>
</organism>
<dbReference type="AlphaFoldDB" id="A0A6P8IRB3"/>
<evidence type="ECO:0000256" key="4">
    <source>
        <dbReference type="SAM" id="MobiDB-lite"/>
    </source>
</evidence>
<evidence type="ECO:0000256" key="1">
    <source>
        <dbReference type="ARBA" id="ARBA00004132"/>
    </source>
</evidence>
<feature type="domain" description="UDENN" evidence="5">
    <location>
        <begin position="13"/>
        <end position="377"/>
    </location>
</feature>
<comment type="subcellular location">
    <subcellularLocation>
        <location evidence="1">Cytoplasmic vesicle</location>
        <location evidence="1">Clathrin-coated vesicle</location>
    </subcellularLocation>
</comment>
<dbReference type="SMART" id="SM00800">
    <property type="entry name" value="uDENN"/>
    <property type="match status" value="1"/>
</dbReference>
<sequence>MASRLRVDPEKIYECCLEITAPEVENKKEATIKFIYPPDFNDEEALKQIPDFCYPCISTSDAVQSYTFVLTDLQSQYRFGFCRYSPNVKTCLCILSYFPWFETFYVLLNTISELKKKTEKDLVIPLLDALLKRTPPNPGVTFKVKPHGCDKEYSFKTPDTTKLPSIPENHNLTDYYAHIDPMNMIHLFVSMFFERRIIITSKKLSLLTACTYGAASLLYPMHWQHIFIPIMPPHLLDYCCAPMPFLIGVHASLMQKVYKMPLDEVVILDADTNEIDTPFHDCAKIPQDVILTLKSTLKKTVYPIEDHVSKAFLCAMVSLVGSYRNALRFKPGERIIFDKDAFIQSKSTSKGAFLETVLQLQLFDQFIGERLDLLNSGQGFNDLFEEQIGLQAEDQKKLKHQYKIWKRQSTKYIEKAMKSSKYGFNETKTYLMGVKKEAKKGLIQLKDNIGEKLRGKEDEEIGGELKKSNSLPYMKHYGIGAKISPITRRKALSPQARKAHSFHQENDVRRPRPKRPPPPNVRDRTNAMSLVLDSDLNEREMPTRHSTPDLKIDPPIAKLVSIDSPEEDKTNEDDKRSTLLDLSEALQDEQVNEASSSPPSDKIENPASTQPANSPKPSRPSRNTSSGKNPNRPKVPPRPSLSRKTSGSSDTSDVRSGQHSPATPTGFVLTPLRHLSIDLHKDILTSLGPDFDGFFPNAESQNSTNTSESSPTLVDGLTNSVETKDKHQKNNVKENEPAGKNINALDNSSPQIDKKSVTDELSEVFNSNDVEKKSDWVNFE</sequence>
<gene>
    <name evidence="7" type="primary">LOC116304152</name>
</gene>
<feature type="region of interest" description="Disordered" evidence="4">
    <location>
        <begin position="686"/>
        <end position="758"/>
    </location>
</feature>
<dbReference type="Gene3D" id="3.40.50.11500">
    <property type="match status" value="1"/>
</dbReference>
<dbReference type="Gene3D" id="6.10.140.1000">
    <property type="match status" value="1"/>
</dbReference>
<dbReference type="GeneID" id="116304152"/>
<dbReference type="PANTHER" id="PTHR13196">
    <property type="entry name" value="DENN DOMAIN-CONTAINING"/>
    <property type="match status" value="1"/>
</dbReference>
<dbReference type="InterPro" id="IPR001194">
    <property type="entry name" value="cDENN_dom"/>
</dbReference>
<feature type="region of interest" description="Disordered" evidence="4">
    <location>
        <begin position="588"/>
        <end position="670"/>
    </location>
</feature>
<evidence type="ECO:0000259" key="5">
    <source>
        <dbReference type="PROSITE" id="PS50211"/>
    </source>
</evidence>
<dbReference type="KEGG" id="aten:116304152"/>
<dbReference type="GO" id="GO:1901981">
    <property type="term" value="F:phosphatidylinositol phosphate binding"/>
    <property type="evidence" value="ECO:0007669"/>
    <property type="project" value="TreeGrafter"/>
</dbReference>
<keyword evidence="6" id="KW-1185">Reference proteome</keyword>